<gene>
    <name evidence="8" type="primary">LOC116202807</name>
    <name evidence="9" type="synonym">LOC116202822</name>
</gene>
<keyword evidence="7" id="KW-1185">Reference proteome</keyword>
<reference evidence="8 9" key="2">
    <citation type="submission" date="2025-04" db="UniProtKB">
        <authorList>
            <consortium name="RefSeq"/>
        </authorList>
    </citation>
    <scope>IDENTIFICATION</scope>
    <source>
        <tissue evidence="8 9">Leaf</tissue>
    </source>
</reference>
<reference evidence="7" key="1">
    <citation type="journal article" date="2020" name="Plant Biotechnol. J.">
        <title>The pomegranate (Punica granatum L.) draft genome dissects genetic divergence between soft- and hard-seeded cultivars.</title>
        <authorList>
            <person name="Luo X."/>
            <person name="Li H."/>
            <person name="Wu Z."/>
            <person name="Yao W."/>
            <person name="Zhao P."/>
            <person name="Cao D."/>
            <person name="Yu H."/>
            <person name="Li K."/>
            <person name="Poudel K."/>
            <person name="Zhao D."/>
            <person name="Zhang F."/>
            <person name="Xia X."/>
            <person name="Chen L."/>
            <person name="Wang Q."/>
            <person name="Jing D."/>
            <person name="Cao S."/>
        </authorList>
    </citation>
    <scope>NUCLEOTIDE SEQUENCE [LARGE SCALE GENOMIC DNA]</scope>
</reference>
<dbReference type="InterPro" id="IPR016461">
    <property type="entry name" value="COMT-like"/>
</dbReference>
<feature type="active site" description="Proton acceptor" evidence="4">
    <location>
        <position position="272"/>
    </location>
</feature>
<evidence type="ECO:0000313" key="7">
    <source>
        <dbReference type="Proteomes" id="UP000515151"/>
    </source>
</evidence>
<evidence type="ECO:0000256" key="2">
    <source>
        <dbReference type="ARBA" id="ARBA00022679"/>
    </source>
</evidence>
<dbReference type="InterPro" id="IPR012967">
    <property type="entry name" value="COMT_dimerisation"/>
</dbReference>
<dbReference type="OrthoDB" id="2410195at2759"/>
<evidence type="ECO:0000256" key="1">
    <source>
        <dbReference type="ARBA" id="ARBA00022603"/>
    </source>
</evidence>
<dbReference type="Pfam" id="PF08100">
    <property type="entry name" value="Dimerisation"/>
    <property type="match status" value="1"/>
</dbReference>
<dbReference type="GO" id="GO:0046983">
    <property type="term" value="F:protein dimerization activity"/>
    <property type="evidence" value="ECO:0007669"/>
    <property type="project" value="InterPro"/>
</dbReference>
<protein>
    <submittedName>
        <fullName evidence="8 9">Trans-resveratrol di-O-methyltransferase-like isoform X1</fullName>
    </submittedName>
</protein>
<proteinExistence type="predicted"/>
<dbReference type="GeneID" id="116202807"/>
<keyword evidence="3" id="KW-0949">S-adenosyl-L-methionine</keyword>
<evidence type="ECO:0000259" key="5">
    <source>
        <dbReference type="Pfam" id="PF00891"/>
    </source>
</evidence>
<dbReference type="InterPro" id="IPR029063">
    <property type="entry name" value="SAM-dependent_MTases_sf"/>
</dbReference>
<dbReference type="PANTHER" id="PTHR11746">
    <property type="entry name" value="O-METHYLTRANSFERASE"/>
    <property type="match status" value="1"/>
</dbReference>
<organism evidence="7 8">
    <name type="scientific">Punica granatum</name>
    <name type="common">Pomegranate</name>
    <dbReference type="NCBI Taxonomy" id="22663"/>
    <lineage>
        <taxon>Eukaryota</taxon>
        <taxon>Viridiplantae</taxon>
        <taxon>Streptophyta</taxon>
        <taxon>Embryophyta</taxon>
        <taxon>Tracheophyta</taxon>
        <taxon>Spermatophyta</taxon>
        <taxon>Magnoliopsida</taxon>
        <taxon>eudicotyledons</taxon>
        <taxon>Gunneridae</taxon>
        <taxon>Pentapetalae</taxon>
        <taxon>rosids</taxon>
        <taxon>malvids</taxon>
        <taxon>Myrtales</taxon>
        <taxon>Lythraceae</taxon>
        <taxon>Punica</taxon>
    </lineage>
</organism>
<dbReference type="RefSeq" id="XP_031390281.1">
    <property type="nucleotide sequence ID" value="XM_031534421.1"/>
</dbReference>
<dbReference type="SUPFAM" id="SSF46785">
    <property type="entry name" value="Winged helix' DNA-binding domain"/>
    <property type="match status" value="1"/>
</dbReference>
<dbReference type="GO" id="GO:0009717">
    <property type="term" value="P:isoflavonoid biosynthetic process"/>
    <property type="evidence" value="ECO:0007669"/>
    <property type="project" value="UniProtKB-ARBA"/>
</dbReference>
<dbReference type="PROSITE" id="PS51683">
    <property type="entry name" value="SAM_OMT_II"/>
    <property type="match status" value="1"/>
</dbReference>
<dbReference type="Gene3D" id="1.10.10.10">
    <property type="entry name" value="Winged helix-like DNA-binding domain superfamily/Winged helix DNA-binding domain"/>
    <property type="match status" value="1"/>
</dbReference>
<dbReference type="RefSeq" id="XP_031390303.1">
    <property type="nucleotide sequence ID" value="XM_031534443.1"/>
</dbReference>
<evidence type="ECO:0000313" key="8">
    <source>
        <dbReference type="RefSeq" id="XP_031390281.1"/>
    </source>
</evidence>
<evidence type="ECO:0000259" key="6">
    <source>
        <dbReference type="Pfam" id="PF08100"/>
    </source>
</evidence>
<dbReference type="InterPro" id="IPR001077">
    <property type="entry name" value="COMT_C"/>
</dbReference>
<keyword evidence="1" id="KW-0489">Methyltransferase</keyword>
<dbReference type="PIRSF" id="PIRSF005739">
    <property type="entry name" value="O-mtase"/>
    <property type="match status" value="1"/>
</dbReference>
<dbReference type="InterPro" id="IPR036390">
    <property type="entry name" value="WH_DNA-bd_sf"/>
</dbReference>
<evidence type="ECO:0000256" key="3">
    <source>
        <dbReference type="ARBA" id="ARBA00022691"/>
    </source>
</evidence>
<evidence type="ECO:0000313" key="9">
    <source>
        <dbReference type="RefSeq" id="XP_031390303.1"/>
    </source>
</evidence>
<feature type="domain" description="O-methyltransferase C-terminal" evidence="5">
    <location>
        <begin position="140"/>
        <end position="349"/>
    </location>
</feature>
<dbReference type="GO" id="GO:0008757">
    <property type="term" value="F:S-adenosylmethionine-dependent methyltransferase activity"/>
    <property type="evidence" value="ECO:0007669"/>
    <property type="project" value="UniProtKB-ARBA"/>
</dbReference>
<sequence length="367" mass="40847">MEDSGMSKTMGGNARGSLTHAQAHIWNHIFSFINSMSLKCALQLGIPDIIHNHGGPMTIGELVSALSVHSGKAHCIFHLMRILVHSGFFEQTSLRVVAEDDREEVGYALNNVSSLLLKDNPLSTRPFALAMLDPTLTDPWHCLGAWFLNDDPTPFSTEHGSLIWEHMGNEPEQNLRFNNAMASDARLVATEVLGSDCKRAFEGLRSLVDVGGGTGTMAKAIAAEFPDLECTVFDLPHVVAGLKGTKNVKYVAGNMFKEIPPADAYLLKWIIHDWSDEESLKILKRCKDGLREGKGRKLIIVDIVLGYCKEDAESVETQLFLDMLMIVLYNAKERTEREWAKLFVEAGFRDYKITPMLGLRSLIEVYP</sequence>
<name>A0A6P8D9R6_PUNGR</name>
<dbReference type="AlphaFoldDB" id="A0A6P8D9R6"/>
<accession>A0A6P8D9R6</accession>
<dbReference type="GO" id="GO:0032259">
    <property type="term" value="P:methylation"/>
    <property type="evidence" value="ECO:0007669"/>
    <property type="project" value="UniProtKB-KW"/>
</dbReference>
<keyword evidence="2" id="KW-0808">Transferase</keyword>
<dbReference type="GO" id="GO:0008171">
    <property type="term" value="F:O-methyltransferase activity"/>
    <property type="evidence" value="ECO:0007669"/>
    <property type="project" value="InterPro"/>
</dbReference>
<dbReference type="FunFam" id="1.10.10.10:FF:000213">
    <property type="entry name" value="Coniferyl alcohol 9-O-methyltransferase"/>
    <property type="match status" value="1"/>
</dbReference>
<feature type="domain" description="O-methyltransferase dimerisation" evidence="6">
    <location>
        <begin position="26"/>
        <end position="119"/>
    </location>
</feature>
<dbReference type="Pfam" id="PF00891">
    <property type="entry name" value="Methyltransf_2"/>
    <property type="match status" value="1"/>
</dbReference>
<evidence type="ECO:0000256" key="4">
    <source>
        <dbReference type="PIRSR" id="PIRSR005739-1"/>
    </source>
</evidence>
<dbReference type="SUPFAM" id="SSF53335">
    <property type="entry name" value="S-adenosyl-L-methionine-dependent methyltransferases"/>
    <property type="match status" value="1"/>
</dbReference>
<dbReference type="FunFam" id="3.40.50.150:FF:000057">
    <property type="entry name" value="O-methyltransferase ZRP4"/>
    <property type="match status" value="1"/>
</dbReference>
<dbReference type="Proteomes" id="UP000515151">
    <property type="component" value="Chromosome 4"/>
</dbReference>
<dbReference type="InterPro" id="IPR036388">
    <property type="entry name" value="WH-like_DNA-bd_sf"/>
</dbReference>
<dbReference type="Gene3D" id="3.40.50.150">
    <property type="entry name" value="Vaccinia Virus protein VP39"/>
    <property type="match status" value="1"/>
</dbReference>